<dbReference type="AlphaFoldDB" id="A0A845V1C7"/>
<name>A0A845V1C7_9GAMM</name>
<dbReference type="InterPro" id="IPR018551">
    <property type="entry name" value="DUF2007"/>
</dbReference>
<dbReference type="Proteomes" id="UP000484885">
    <property type="component" value="Unassembled WGS sequence"/>
</dbReference>
<comment type="caution">
    <text evidence="2">The sequence shown here is derived from an EMBL/GenBank/DDBJ whole genome shotgun (WGS) entry which is preliminary data.</text>
</comment>
<keyword evidence="3" id="KW-1185">Reference proteome</keyword>
<dbReference type="Pfam" id="PF09413">
    <property type="entry name" value="DUF2007"/>
    <property type="match status" value="1"/>
</dbReference>
<reference evidence="2 3" key="1">
    <citation type="submission" date="2020-02" db="EMBL/GenBank/DDBJ databases">
        <authorList>
            <person name="Zhang X.-Y."/>
        </authorList>
    </citation>
    <scope>NUCLEOTIDE SEQUENCE [LARGE SCALE GENOMIC DNA]</scope>
    <source>
        <strain evidence="2 3">C33</strain>
    </source>
</reference>
<evidence type="ECO:0000313" key="3">
    <source>
        <dbReference type="Proteomes" id="UP000484885"/>
    </source>
</evidence>
<sequence length="106" mass="11755">MSKWVRVHTADNPPEAVFIRGLLEAEGIPVQLKSMELWTAAVEIYFAEGARPSVWVPRNAVAEAERVLAQRDRSGSGRGWTCGCGEQLEAQFTTCWRCGQGRPEHG</sequence>
<evidence type="ECO:0000259" key="1">
    <source>
        <dbReference type="Pfam" id="PF09413"/>
    </source>
</evidence>
<accession>A0A845V1C7</accession>
<dbReference type="RefSeq" id="WP_164211414.1">
    <property type="nucleotide sequence ID" value="NZ_JAAGSC010000041.1"/>
</dbReference>
<organism evidence="2 3">
    <name type="scientific">Wenzhouxiangella limi</name>
    <dbReference type="NCBI Taxonomy" id="2707351"/>
    <lineage>
        <taxon>Bacteria</taxon>
        <taxon>Pseudomonadati</taxon>
        <taxon>Pseudomonadota</taxon>
        <taxon>Gammaproteobacteria</taxon>
        <taxon>Chromatiales</taxon>
        <taxon>Wenzhouxiangellaceae</taxon>
        <taxon>Wenzhouxiangella</taxon>
    </lineage>
</organism>
<dbReference type="EMBL" id="JAAGSC010000041">
    <property type="protein sequence ID" value="NDY96030.1"/>
    <property type="molecule type" value="Genomic_DNA"/>
</dbReference>
<evidence type="ECO:0000313" key="2">
    <source>
        <dbReference type="EMBL" id="NDY96030.1"/>
    </source>
</evidence>
<proteinExistence type="predicted"/>
<protein>
    <submittedName>
        <fullName evidence="2">DUF2007 domain-containing protein</fullName>
    </submittedName>
</protein>
<gene>
    <name evidence="2" type="ORF">G3I74_09830</name>
</gene>
<feature type="domain" description="DUF2007" evidence="1">
    <location>
        <begin position="4"/>
        <end position="70"/>
    </location>
</feature>